<name>A0A2J0YSG6_RHIML</name>
<evidence type="ECO:0000313" key="2">
    <source>
        <dbReference type="Proteomes" id="UP000231987"/>
    </source>
</evidence>
<protein>
    <submittedName>
        <fullName evidence="1">Uncharacterized protein</fullName>
    </submittedName>
</protein>
<proteinExistence type="predicted"/>
<dbReference type="AlphaFoldDB" id="A0A2J0YSG6"/>
<accession>A0A2J0YSG6</accession>
<comment type="caution">
    <text evidence="1">The sequence shown here is derived from an EMBL/GenBank/DDBJ whole genome shotgun (WGS) entry which is preliminary data.</text>
</comment>
<dbReference type="Proteomes" id="UP000231987">
    <property type="component" value="Unassembled WGS sequence"/>
</dbReference>
<gene>
    <name evidence="1" type="ORF">CEJ86_33775</name>
</gene>
<organism evidence="1 2">
    <name type="scientific">Rhizobium meliloti</name>
    <name type="common">Ensifer meliloti</name>
    <name type="synonym">Sinorhizobium meliloti</name>
    <dbReference type="NCBI Taxonomy" id="382"/>
    <lineage>
        <taxon>Bacteria</taxon>
        <taxon>Pseudomonadati</taxon>
        <taxon>Pseudomonadota</taxon>
        <taxon>Alphaproteobacteria</taxon>
        <taxon>Hyphomicrobiales</taxon>
        <taxon>Rhizobiaceae</taxon>
        <taxon>Sinorhizobium/Ensifer group</taxon>
        <taxon>Sinorhizobium</taxon>
    </lineage>
</organism>
<reference evidence="1 2" key="1">
    <citation type="submission" date="2017-06" db="EMBL/GenBank/DDBJ databases">
        <title>Ensifer strains isolated from leguminous trees and herbs display diverse denitrification phenotypes with some acting as strong N2O sinks.</title>
        <authorList>
            <person name="Woliy K."/>
            <person name="Mania D."/>
            <person name="Bakken L.R."/>
            <person name="Frostegard A."/>
        </authorList>
    </citation>
    <scope>NUCLEOTIDE SEQUENCE [LARGE SCALE GENOMIC DNA]</scope>
    <source>
        <strain evidence="1 2">AC50a</strain>
    </source>
</reference>
<feature type="non-terminal residue" evidence="1">
    <location>
        <position position="124"/>
    </location>
</feature>
<evidence type="ECO:0000313" key="1">
    <source>
        <dbReference type="EMBL" id="PJR06226.1"/>
    </source>
</evidence>
<sequence>MTGQVKEDFISRILELGVHVKNGQIVFSTSLFNDQEMLNHEEKFVYYDIANEKKQIEMHAGQLGFTYCKVPVIYTSAEKSQIEITFKNGETKVIPNNTIDRETSASIFNRNGKVERIDFSIERK</sequence>
<dbReference type="EMBL" id="NJGD01000163">
    <property type="protein sequence ID" value="PJR06226.1"/>
    <property type="molecule type" value="Genomic_DNA"/>
</dbReference>